<dbReference type="AlphaFoldDB" id="A0A1D6P2I5"/>
<accession>A0A1D6P2I5</accession>
<feature type="non-terminal residue" evidence="1">
    <location>
        <position position="49"/>
    </location>
</feature>
<reference evidence="1" key="1">
    <citation type="submission" date="2015-12" db="EMBL/GenBank/DDBJ databases">
        <title>Update maize B73 reference genome by single molecule sequencing technologies.</title>
        <authorList>
            <consortium name="Maize Genome Sequencing Project"/>
            <person name="Ware D."/>
        </authorList>
    </citation>
    <scope>NUCLEOTIDE SEQUENCE</scope>
    <source>
        <tissue evidence="1">Seedling</tissue>
    </source>
</reference>
<sequence length="49" mass="5414">MRVQKTAIRLVSKVHGDVEFLTNFFESSSICLCSVLCGLQLPGNRILSC</sequence>
<evidence type="ECO:0000313" key="1">
    <source>
        <dbReference type="EMBL" id="AQL04219.1"/>
    </source>
</evidence>
<protein>
    <submittedName>
        <fullName evidence="1">Uncharacterized protein</fullName>
    </submittedName>
</protein>
<organism evidence="1">
    <name type="scientific">Zea mays</name>
    <name type="common">Maize</name>
    <dbReference type="NCBI Taxonomy" id="4577"/>
    <lineage>
        <taxon>Eukaryota</taxon>
        <taxon>Viridiplantae</taxon>
        <taxon>Streptophyta</taxon>
        <taxon>Embryophyta</taxon>
        <taxon>Tracheophyta</taxon>
        <taxon>Spermatophyta</taxon>
        <taxon>Magnoliopsida</taxon>
        <taxon>Liliopsida</taxon>
        <taxon>Poales</taxon>
        <taxon>Poaceae</taxon>
        <taxon>PACMAD clade</taxon>
        <taxon>Panicoideae</taxon>
        <taxon>Andropogonodae</taxon>
        <taxon>Andropogoneae</taxon>
        <taxon>Tripsacinae</taxon>
        <taxon>Zea</taxon>
    </lineage>
</organism>
<gene>
    <name evidence="1" type="ORF">ZEAMMB73_Zm00001d046397</name>
</gene>
<name>A0A1D6P2I5_MAIZE</name>
<dbReference type="EMBL" id="CM000785">
    <property type="protein sequence ID" value="AQL04219.1"/>
    <property type="molecule type" value="Genomic_DNA"/>
</dbReference>
<proteinExistence type="predicted"/>